<evidence type="ECO:0000313" key="1">
    <source>
        <dbReference type="EMBL" id="KAL1396953.1"/>
    </source>
</evidence>
<comment type="caution">
    <text evidence="1">The sequence shown here is derived from an EMBL/GenBank/DDBJ whole genome shotgun (WGS) entry which is preliminary data.</text>
</comment>
<dbReference type="Gene3D" id="1.20.1340.10">
    <property type="entry name" value="dopa decarboxylase, N-terminal domain"/>
    <property type="match status" value="1"/>
</dbReference>
<sequence length="31" mass="3545">MIDYICDYGKTIESRDVAPTVDPGFLRQMLP</sequence>
<feature type="non-terminal residue" evidence="1">
    <location>
        <position position="31"/>
    </location>
</feature>
<dbReference type="Proteomes" id="UP001562425">
    <property type="component" value="Unassembled WGS sequence"/>
</dbReference>
<proteinExistence type="predicted"/>
<gene>
    <name evidence="1" type="ORF">pipiens_010124</name>
</gene>
<protein>
    <submittedName>
        <fullName evidence="1">Uncharacterized protein</fullName>
    </submittedName>
</protein>
<dbReference type="AlphaFoldDB" id="A0ABD1DBC4"/>
<organism evidence="1 2">
    <name type="scientific">Culex pipiens pipiens</name>
    <name type="common">Northern house mosquito</name>
    <dbReference type="NCBI Taxonomy" id="38569"/>
    <lineage>
        <taxon>Eukaryota</taxon>
        <taxon>Metazoa</taxon>
        <taxon>Ecdysozoa</taxon>
        <taxon>Arthropoda</taxon>
        <taxon>Hexapoda</taxon>
        <taxon>Insecta</taxon>
        <taxon>Pterygota</taxon>
        <taxon>Neoptera</taxon>
        <taxon>Endopterygota</taxon>
        <taxon>Diptera</taxon>
        <taxon>Nematocera</taxon>
        <taxon>Culicoidea</taxon>
        <taxon>Culicidae</taxon>
        <taxon>Culicinae</taxon>
        <taxon>Culicini</taxon>
        <taxon>Culex</taxon>
        <taxon>Culex</taxon>
    </lineage>
</organism>
<evidence type="ECO:0000313" key="2">
    <source>
        <dbReference type="Proteomes" id="UP001562425"/>
    </source>
</evidence>
<name>A0ABD1DBC4_CULPP</name>
<reference evidence="1 2" key="1">
    <citation type="submission" date="2024-05" db="EMBL/GenBank/DDBJ databases">
        <title>Culex pipiens pipiens assembly and annotation.</title>
        <authorList>
            <person name="Alout H."/>
            <person name="Durand T."/>
        </authorList>
    </citation>
    <scope>NUCLEOTIDE SEQUENCE [LARGE SCALE GENOMIC DNA]</scope>
    <source>
        <strain evidence="1">HA-2024</strain>
        <tissue evidence="1">Whole body</tissue>
    </source>
</reference>
<accession>A0ABD1DBC4</accession>
<dbReference type="EMBL" id="JBEHCU010006504">
    <property type="protein sequence ID" value="KAL1396953.1"/>
    <property type="molecule type" value="Genomic_DNA"/>
</dbReference>
<keyword evidence="2" id="KW-1185">Reference proteome</keyword>